<dbReference type="eggNOG" id="COG1108">
    <property type="taxonomic scope" value="Bacteria"/>
</dbReference>
<feature type="transmembrane region" description="Helical" evidence="14">
    <location>
        <begin position="68"/>
        <end position="99"/>
    </location>
</feature>
<feature type="transmembrane region" description="Helical" evidence="14">
    <location>
        <begin position="155"/>
        <end position="173"/>
    </location>
</feature>
<dbReference type="Proteomes" id="UP000002931">
    <property type="component" value="Unassembled WGS sequence"/>
</dbReference>
<evidence type="ECO:0000256" key="5">
    <source>
        <dbReference type="ARBA" id="ARBA00022475"/>
    </source>
</evidence>
<dbReference type="SUPFAM" id="SSF81345">
    <property type="entry name" value="ABC transporter involved in vitamin B12 uptake, BtuC"/>
    <property type="match status" value="1"/>
</dbReference>
<evidence type="ECO:0000313" key="15">
    <source>
        <dbReference type="EMBL" id="EAQ15078.1"/>
    </source>
</evidence>
<dbReference type="AlphaFoldDB" id="A3VAY7"/>
<dbReference type="Gene3D" id="1.10.3470.10">
    <property type="entry name" value="ABC transporter involved in vitamin B12 uptake, BtuC"/>
    <property type="match status" value="1"/>
</dbReference>
<evidence type="ECO:0000256" key="1">
    <source>
        <dbReference type="ARBA" id="ARBA00002313"/>
    </source>
</evidence>
<dbReference type="GO" id="GO:0043190">
    <property type="term" value="C:ATP-binding cassette (ABC) transporter complex"/>
    <property type="evidence" value="ECO:0007669"/>
    <property type="project" value="InterPro"/>
</dbReference>
<evidence type="ECO:0000256" key="14">
    <source>
        <dbReference type="SAM" id="Phobius"/>
    </source>
</evidence>
<evidence type="ECO:0000256" key="9">
    <source>
        <dbReference type="ARBA" id="ARBA00022989"/>
    </source>
</evidence>
<name>A3VAY7_9RHOB</name>
<dbReference type="CDD" id="cd06550">
    <property type="entry name" value="TM_ABC_iron-siderophores_like"/>
    <property type="match status" value="1"/>
</dbReference>
<keyword evidence="5" id="KW-1003">Cell membrane</keyword>
<evidence type="ECO:0000256" key="13">
    <source>
        <dbReference type="RuleBase" id="RU003943"/>
    </source>
</evidence>
<dbReference type="InterPro" id="IPR001626">
    <property type="entry name" value="ABC_TroCD"/>
</dbReference>
<reference evidence="15 16" key="1">
    <citation type="journal article" date="2010" name="J. Bacteriol.">
        <title>Genome sequences of Pelagibaca bermudensis HTCC2601T and Maritimibacter alkaliphilus HTCC2654T, the type strains of two marine Roseobacter genera.</title>
        <authorList>
            <person name="Thrash J.C."/>
            <person name="Cho J.C."/>
            <person name="Ferriera S."/>
            <person name="Johnson J."/>
            <person name="Vergin K.L."/>
            <person name="Giovannoni S.J."/>
        </authorList>
    </citation>
    <scope>NUCLEOTIDE SEQUENCE [LARGE SCALE GENOMIC DNA]</scope>
    <source>
        <strain evidence="15 16">HTCC2654</strain>
    </source>
</reference>
<organism evidence="15 16">
    <name type="scientific">Maritimibacter alkaliphilus HTCC2654</name>
    <dbReference type="NCBI Taxonomy" id="314271"/>
    <lineage>
        <taxon>Bacteria</taxon>
        <taxon>Pseudomonadati</taxon>
        <taxon>Pseudomonadota</taxon>
        <taxon>Alphaproteobacteria</taxon>
        <taxon>Rhodobacterales</taxon>
        <taxon>Roseobacteraceae</taxon>
        <taxon>Maritimibacter</taxon>
    </lineage>
</organism>
<feature type="transmembrane region" description="Helical" evidence="14">
    <location>
        <begin position="266"/>
        <end position="285"/>
    </location>
</feature>
<evidence type="ECO:0000256" key="10">
    <source>
        <dbReference type="ARBA" id="ARBA00023065"/>
    </source>
</evidence>
<keyword evidence="11 14" id="KW-0472">Membrane</keyword>
<feature type="transmembrane region" description="Helical" evidence="14">
    <location>
        <begin position="119"/>
        <end position="143"/>
    </location>
</feature>
<dbReference type="GO" id="GO:0055085">
    <property type="term" value="P:transmembrane transport"/>
    <property type="evidence" value="ECO:0007669"/>
    <property type="project" value="InterPro"/>
</dbReference>
<evidence type="ECO:0000256" key="4">
    <source>
        <dbReference type="ARBA" id="ARBA00022448"/>
    </source>
</evidence>
<sequence>MAPAGRWRCISTNTTTTTTINTTTITTMFDDFLVRAGFAGVGLAFATGPLGSFVVWRRMAYFGDATAHAAILGVALALIFSVPVTLGTLAVALAMALVVSGLATRGHAMDATLGVLSHSALALGLVAISFVPGVRVDLSAFLFGDILAVGRQDLLVIWGGAAVVVALLVWRWAPLLTATMSEDLAVASGIDPRRERLVLTLALAIVVAVALKVIGTLLIAAMLIIPAAAARGFSRTPEAMAVSAVGIGAASALAGLGASYLVDTPAGPSIVTAAAVIFAITAAVTRR</sequence>
<feature type="transmembrane region" description="Helical" evidence="14">
    <location>
        <begin position="201"/>
        <end position="227"/>
    </location>
</feature>
<keyword evidence="16" id="KW-1185">Reference proteome</keyword>
<keyword evidence="10" id="KW-0406">Ion transport</keyword>
<keyword evidence="6 13" id="KW-0812">Transmembrane</keyword>
<keyword evidence="7" id="KW-0862">Zinc</keyword>
<feature type="transmembrane region" description="Helical" evidence="14">
    <location>
        <begin position="239"/>
        <end position="260"/>
    </location>
</feature>
<comment type="caution">
    <text evidence="15">The sequence shown here is derived from an EMBL/GenBank/DDBJ whole genome shotgun (WGS) entry which is preliminary data.</text>
</comment>
<feature type="transmembrane region" description="Helical" evidence="14">
    <location>
        <begin position="32"/>
        <end position="56"/>
    </location>
</feature>
<evidence type="ECO:0000256" key="7">
    <source>
        <dbReference type="ARBA" id="ARBA00022833"/>
    </source>
</evidence>
<evidence type="ECO:0000256" key="3">
    <source>
        <dbReference type="ARBA" id="ARBA00008034"/>
    </source>
</evidence>
<keyword evidence="8" id="KW-0864">Zinc transport</keyword>
<gene>
    <name evidence="15" type="ORF">RB2654_20883</name>
</gene>
<evidence type="ECO:0000256" key="6">
    <source>
        <dbReference type="ARBA" id="ARBA00022692"/>
    </source>
</evidence>
<keyword evidence="9 14" id="KW-1133">Transmembrane helix</keyword>
<evidence type="ECO:0000256" key="11">
    <source>
        <dbReference type="ARBA" id="ARBA00023136"/>
    </source>
</evidence>
<proteinExistence type="inferred from homology"/>
<keyword evidence="4 13" id="KW-0813">Transport</keyword>
<dbReference type="GO" id="GO:0010043">
    <property type="term" value="P:response to zinc ion"/>
    <property type="evidence" value="ECO:0007669"/>
    <property type="project" value="TreeGrafter"/>
</dbReference>
<evidence type="ECO:0000256" key="8">
    <source>
        <dbReference type="ARBA" id="ARBA00022906"/>
    </source>
</evidence>
<accession>A3VAY7</accession>
<evidence type="ECO:0000313" key="16">
    <source>
        <dbReference type="Proteomes" id="UP000002931"/>
    </source>
</evidence>
<dbReference type="GO" id="GO:0006829">
    <property type="term" value="P:zinc ion transport"/>
    <property type="evidence" value="ECO:0007669"/>
    <property type="project" value="UniProtKB-KW"/>
</dbReference>
<dbReference type="PANTHER" id="PTHR30477:SF23">
    <property type="entry name" value="HIGH-AFFINITY ZINC UPTAKE SYSTEM MEMBRANE PROTEIN ZNUB"/>
    <property type="match status" value="1"/>
</dbReference>
<dbReference type="STRING" id="314271.RB2654_20883"/>
<dbReference type="HOGENOM" id="CLU_028808_3_2_5"/>
<comment type="subcellular location">
    <subcellularLocation>
        <location evidence="2 13">Cell membrane</location>
        <topology evidence="2 13">Multi-pass membrane protein</topology>
    </subcellularLocation>
</comment>
<dbReference type="PANTHER" id="PTHR30477">
    <property type="entry name" value="ABC-TRANSPORTER METAL-BINDING PROTEIN"/>
    <property type="match status" value="1"/>
</dbReference>
<dbReference type="InterPro" id="IPR037294">
    <property type="entry name" value="ABC_BtuC-like"/>
</dbReference>
<comment type="function">
    <text evidence="1">Involved in the high-affinity zinc uptake transport system.</text>
</comment>
<evidence type="ECO:0000256" key="12">
    <source>
        <dbReference type="ARBA" id="ARBA00040080"/>
    </source>
</evidence>
<evidence type="ECO:0000256" key="2">
    <source>
        <dbReference type="ARBA" id="ARBA00004651"/>
    </source>
</evidence>
<comment type="similarity">
    <text evidence="3 13">Belongs to the ABC-3 integral membrane protein family.</text>
</comment>
<protein>
    <recommendedName>
        <fullName evidence="12">High-affinity zinc uptake system membrane protein ZnuB</fullName>
    </recommendedName>
</protein>
<dbReference type="Pfam" id="PF00950">
    <property type="entry name" value="ABC-3"/>
    <property type="match status" value="1"/>
</dbReference>
<dbReference type="EMBL" id="AAMT01000001">
    <property type="protein sequence ID" value="EAQ15078.1"/>
    <property type="molecule type" value="Genomic_DNA"/>
</dbReference>